<organism evidence="9 10">
    <name type="scientific">Terrisporobacter hibernicus</name>
    <dbReference type="NCBI Taxonomy" id="2813371"/>
    <lineage>
        <taxon>Bacteria</taxon>
        <taxon>Bacillati</taxon>
        <taxon>Bacillota</taxon>
        <taxon>Clostridia</taxon>
        <taxon>Peptostreptococcales</taxon>
        <taxon>Peptostreptococcaceae</taxon>
        <taxon>Terrisporobacter</taxon>
    </lineage>
</organism>
<proteinExistence type="inferred from homology"/>
<dbReference type="Pfam" id="PF03180">
    <property type="entry name" value="Lipoprotein_9"/>
    <property type="match status" value="1"/>
</dbReference>
<evidence type="ECO:0000256" key="1">
    <source>
        <dbReference type="ARBA" id="ARBA00004635"/>
    </source>
</evidence>
<dbReference type="SUPFAM" id="SSF53850">
    <property type="entry name" value="Periplasmic binding protein-like II"/>
    <property type="match status" value="1"/>
</dbReference>
<evidence type="ECO:0000256" key="8">
    <source>
        <dbReference type="SAM" id="SignalP"/>
    </source>
</evidence>
<comment type="similarity">
    <text evidence="6">Belongs to the nlpA lipoprotein family.</text>
</comment>
<feature type="lipid moiety-binding region" description="S-diacylglycerol cysteine" evidence="7">
    <location>
        <position position="22"/>
    </location>
</feature>
<gene>
    <name evidence="9" type="ORF">JW646_13830</name>
</gene>
<name>A0AAX2ZCH6_9FIRM</name>
<evidence type="ECO:0000256" key="2">
    <source>
        <dbReference type="ARBA" id="ARBA00022729"/>
    </source>
</evidence>
<evidence type="ECO:0000256" key="4">
    <source>
        <dbReference type="ARBA" id="ARBA00023139"/>
    </source>
</evidence>
<dbReference type="Gene3D" id="3.40.190.10">
    <property type="entry name" value="Periplasmic binding protein-like II"/>
    <property type="match status" value="2"/>
</dbReference>
<dbReference type="GO" id="GO:0016020">
    <property type="term" value="C:membrane"/>
    <property type="evidence" value="ECO:0007669"/>
    <property type="project" value="UniProtKB-SubCell"/>
</dbReference>
<evidence type="ECO:0000256" key="3">
    <source>
        <dbReference type="ARBA" id="ARBA00023136"/>
    </source>
</evidence>
<evidence type="ECO:0000256" key="7">
    <source>
        <dbReference type="PIRSR" id="PIRSR002854-1"/>
    </source>
</evidence>
<comment type="subcellular location">
    <subcellularLocation>
        <location evidence="1">Membrane</location>
        <topology evidence="1">Lipid-anchor</topology>
    </subcellularLocation>
</comment>
<dbReference type="Proteomes" id="UP001198983">
    <property type="component" value="Chromosome"/>
</dbReference>
<keyword evidence="4" id="KW-0564">Palmitate</keyword>
<evidence type="ECO:0000256" key="5">
    <source>
        <dbReference type="ARBA" id="ARBA00023288"/>
    </source>
</evidence>
<feature type="signal peptide" evidence="8">
    <location>
        <begin position="1"/>
        <end position="22"/>
    </location>
</feature>
<keyword evidence="2 8" id="KW-0732">Signal</keyword>
<feature type="chain" id="PRO_5043971065" description="Lipoprotein" evidence="8">
    <location>
        <begin position="23"/>
        <end position="268"/>
    </location>
</feature>
<dbReference type="InterPro" id="IPR004872">
    <property type="entry name" value="Lipoprotein_NlpA"/>
</dbReference>
<evidence type="ECO:0000313" key="10">
    <source>
        <dbReference type="Proteomes" id="UP001198983"/>
    </source>
</evidence>
<dbReference type="RefSeq" id="WP_148556194.1">
    <property type="nucleotide sequence ID" value="NZ_CP081135.1"/>
</dbReference>
<accession>A0AAX2ZCH6</accession>
<protein>
    <recommendedName>
        <fullName evidence="6">Lipoprotein</fullName>
    </recommendedName>
</protein>
<dbReference type="PIRSF" id="PIRSF002854">
    <property type="entry name" value="MetQ"/>
    <property type="match status" value="1"/>
</dbReference>
<dbReference type="EMBL" id="CP081135">
    <property type="protein sequence ID" value="UEL46711.1"/>
    <property type="molecule type" value="Genomic_DNA"/>
</dbReference>
<dbReference type="KEGG" id="tem:JW646_13830"/>
<dbReference type="PANTHER" id="PTHR30429">
    <property type="entry name" value="D-METHIONINE-BINDING LIPOPROTEIN METQ"/>
    <property type="match status" value="1"/>
</dbReference>
<evidence type="ECO:0000256" key="6">
    <source>
        <dbReference type="PIRNR" id="PIRNR002854"/>
    </source>
</evidence>
<dbReference type="PANTHER" id="PTHR30429:SF0">
    <property type="entry name" value="METHIONINE-BINDING LIPOPROTEIN METQ"/>
    <property type="match status" value="1"/>
</dbReference>
<keyword evidence="10" id="KW-1185">Reference proteome</keyword>
<reference evidence="9 10" key="1">
    <citation type="journal article" date="2023" name="Int. J. Syst. Evol. Microbiol.">
        <title>Terrisporobacter hibernicus sp. nov., isolated from bovine faeces in Northern Ireland.</title>
        <authorList>
            <person name="Mitchell M."/>
            <person name="Nguyen S.V."/>
            <person name="Connor M."/>
            <person name="Fairley D.J."/>
            <person name="Donoghue O."/>
            <person name="Marshall H."/>
            <person name="Koolman L."/>
            <person name="McMullan G."/>
            <person name="Schaffer K.E."/>
            <person name="McGrath J.W."/>
            <person name="Fanning S."/>
        </authorList>
    </citation>
    <scope>NUCLEOTIDE SEQUENCE [LARGE SCALE GENOMIC DNA]</scope>
    <source>
        <strain evidence="9 10">MCA3</strain>
    </source>
</reference>
<dbReference type="AlphaFoldDB" id="A0AAX2ZCH6"/>
<dbReference type="PROSITE" id="PS51257">
    <property type="entry name" value="PROKAR_LIPOPROTEIN"/>
    <property type="match status" value="1"/>
</dbReference>
<keyword evidence="3" id="KW-0472">Membrane</keyword>
<evidence type="ECO:0000313" key="9">
    <source>
        <dbReference type="EMBL" id="UEL46711.1"/>
    </source>
</evidence>
<keyword evidence="5 6" id="KW-0449">Lipoprotein</keyword>
<sequence length="268" mass="29421">MKLKRLLNLALSALLCASLVGCSNSSPESKEDKTIKVGATLVPGGELLEELKPLIEEKGYKLEVLTFNDYVLPNESLNNGEIDANLFQHKPYLDEAVKSKGYKIMAGSKLYVCPGVLYSKKINSIDEFKSEDKIAISDNAASASKSLRYLEGEGLIALKKGDIVGVKDITKNPKNLEFVQLDVAQIPPALEDVTAGFVDTTYAIPAGLSAKKDGIYTAPINDEYANLLAYRIEDKNREKIKVLEEVLTSDKCRELIESKYNGIVIPVF</sequence>